<gene>
    <name evidence="2" type="ORF">LPLAT_LOCUS9444</name>
</gene>
<evidence type="ECO:0000313" key="3">
    <source>
        <dbReference type="Proteomes" id="UP001497644"/>
    </source>
</evidence>
<sequence length="74" mass="8314">MRRWPEGATTSESGGGKSRRGRSSNNAPETHRRWLGWYPIQNPVGEPTGVYKARTTYTISTMYAPQPPPQPLKN</sequence>
<organism evidence="2 3">
    <name type="scientific">Lasius platythorax</name>
    <dbReference type="NCBI Taxonomy" id="488582"/>
    <lineage>
        <taxon>Eukaryota</taxon>
        <taxon>Metazoa</taxon>
        <taxon>Ecdysozoa</taxon>
        <taxon>Arthropoda</taxon>
        <taxon>Hexapoda</taxon>
        <taxon>Insecta</taxon>
        <taxon>Pterygota</taxon>
        <taxon>Neoptera</taxon>
        <taxon>Endopterygota</taxon>
        <taxon>Hymenoptera</taxon>
        <taxon>Apocrita</taxon>
        <taxon>Aculeata</taxon>
        <taxon>Formicoidea</taxon>
        <taxon>Formicidae</taxon>
        <taxon>Formicinae</taxon>
        <taxon>Lasius</taxon>
        <taxon>Lasius</taxon>
    </lineage>
</organism>
<protein>
    <submittedName>
        <fullName evidence="2">Uncharacterized protein</fullName>
    </submittedName>
</protein>
<dbReference type="Proteomes" id="UP001497644">
    <property type="component" value="Chromosome 4"/>
</dbReference>
<reference evidence="2" key="1">
    <citation type="submission" date="2024-04" db="EMBL/GenBank/DDBJ databases">
        <authorList>
            <consortium name="Molecular Ecology Group"/>
        </authorList>
    </citation>
    <scope>NUCLEOTIDE SEQUENCE</scope>
</reference>
<keyword evidence="3" id="KW-1185">Reference proteome</keyword>
<name>A0AAV2NVD5_9HYME</name>
<dbReference type="EMBL" id="OZ034827">
    <property type="protein sequence ID" value="CAL1683778.1"/>
    <property type="molecule type" value="Genomic_DNA"/>
</dbReference>
<evidence type="ECO:0000313" key="2">
    <source>
        <dbReference type="EMBL" id="CAL1683778.1"/>
    </source>
</evidence>
<accession>A0AAV2NVD5</accession>
<dbReference type="AlphaFoldDB" id="A0AAV2NVD5"/>
<proteinExistence type="predicted"/>
<feature type="region of interest" description="Disordered" evidence="1">
    <location>
        <begin position="1"/>
        <end position="32"/>
    </location>
</feature>
<evidence type="ECO:0000256" key="1">
    <source>
        <dbReference type="SAM" id="MobiDB-lite"/>
    </source>
</evidence>